<protein>
    <submittedName>
        <fullName evidence="1">VapA/VapB family virulence-associated protein</fullName>
    </submittedName>
</protein>
<gene>
    <name evidence="1" type="ORF">FE392_11270</name>
</gene>
<organism evidence="1 2">
    <name type="scientific">Xenorhabdus santafensis</name>
    <dbReference type="NCBI Taxonomy" id="2582833"/>
    <lineage>
        <taxon>Bacteria</taxon>
        <taxon>Pseudomonadati</taxon>
        <taxon>Pseudomonadota</taxon>
        <taxon>Gammaproteobacteria</taxon>
        <taxon>Enterobacterales</taxon>
        <taxon>Morganellaceae</taxon>
        <taxon>Xenorhabdus</taxon>
    </lineage>
</organism>
<comment type="caution">
    <text evidence="1">The sequence shown here is derived from an EMBL/GenBank/DDBJ whole genome shotgun (WGS) entry which is preliminary data.</text>
</comment>
<dbReference type="EMBL" id="VCDN01000043">
    <property type="protein sequence ID" value="MDX7987906.1"/>
    <property type="molecule type" value="Genomic_DNA"/>
</dbReference>
<name>A0ABU4SAU1_9GAMM</name>
<dbReference type="InterPro" id="IPR038625">
    <property type="entry name" value="R_equi_Vir_sf"/>
</dbReference>
<accession>A0ABU4SAU1</accession>
<dbReference type="Gene3D" id="2.40.128.480">
    <property type="entry name" value="Rhodococcus equi virulence-associated protein"/>
    <property type="match status" value="1"/>
</dbReference>
<dbReference type="Proteomes" id="UP001271890">
    <property type="component" value="Unassembled WGS sequence"/>
</dbReference>
<reference evidence="2" key="1">
    <citation type="journal article" date="2024" name="Toxins">
        <title>Genome Sequence Analysis of Native Xenorhabdus Strains Isolated from Entomopathogenic Nematodes in Argentina.</title>
        <authorList>
            <person name="Palma L."/>
            <person name="Frizzo L."/>
            <person name="Kaiser S."/>
            <person name="Berry C."/>
            <person name="Caballero P."/>
            <person name="Bode H.B."/>
            <person name="Del Valle E.E."/>
        </authorList>
    </citation>
    <scope>NUCLEOTIDE SEQUENCE [LARGE SCALE GENOMIC DNA]</scope>
    <source>
        <strain evidence="2">12</strain>
    </source>
</reference>
<dbReference type="RefSeq" id="WP_319930327.1">
    <property type="nucleotide sequence ID" value="NZ_VCDN01000043.1"/>
</dbReference>
<proteinExistence type="predicted"/>
<dbReference type="Pfam" id="PF05526">
    <property type="entry name" value="R_equi_Vir"/>
    <property type="match status" value="1"/>
</dbReference>
<keyword evidence="2" id="KW-1185">Reference proteome</keyword>
<dbReference type="InterPro" id="IPR008810">
    <property type="entry name" value="R_equi_Vir"/>
</dbReference>
<evidence type="ECO:0000313" key="2">
    <source>
        <dbReference type="Proteomes" id="UP001271890"/>
    </source>
</evidence>
<sequence>MMKVNNIDHSIINNYIKDDLNKRFFQDMKGREIDPVLIVNPAEKILISTKGESADAFASMISEIIYFRLNVTVDNSGRTFNGQGWSLNSIGVGGFTGRIYSDDLTILYMKAHRFWFYEVFTLIFIAFYDDESTYLGTFRGSGISSASGIGSGTGIFY</sequence>
<evidence type="ECO:0000313" key="1">
    <source>
        <dbReference type="EMBL" id="MDX7987906.1"/>
    </source>
</evidence>